<feature type="compositionally biased region" description="Polar residues" evidence="1">
    <location>
        <begin position="326"/>
        <end position="340"/>
    </location>
</feature>
<gene>
    <name evidence="3" type="ORF">ASTO00021_LOCUS14066</name>
</gene>
<proteinExistence type="predicted"/>
<evidence type="ECO:0000256" key="2">
    <source>
        <dbReference type="SAM" id="Phobius"/>
    </source>
</evidence>
<protein>
    <submittedName>
        <fullName evidence="3">Uncharacterized protein</fullName>
    </submittedName>
</protein>
<feature type="transmembrane region" description="Helical" evidence="2">
    <location>
        <begin position="118"/>
        <end position="139"/>
    </location>
</feature>
<name>A0A7S3PM80_9STRA</name>
<reference evidence="3" key="1">
    <citation type="submission" date="2021-01" db="EMBL/GenBank/DDBJ databases">
        <authorList>
            <person name="Corre E."/>
            <person name="Pelletier E."/>
            <person name="Niang G."/>
            <person name="Scheremetjew M."/>
            <person name="Finn R."/>
            <person name="Kale V."/>
            <person name="Holt S."/>
            <person name="Cochrane G."/>
            <person name="Meng A."/>
            <person name="Brown T."/>
            <person name="Cohen L."/>
        </authorList>
    </citation>
    <scope>NUCLEOTIDE SEQUENCE</scope>
    <source>
        <strain evidence="3">GSBS06</strain>
    </source>
</reference>
<sequence>MPCLQFGIAPTCGWNGKCVTPGENGSSFCECDSGFSQTLEFNYFVEEEALDTSICVYNQGLVLTLYGLVLIVAGFATILILITKSSRNDVYGHRFTLLSYASAIAGSIQRLMNPDEAIFGIDVPFTILMAGAVVFNRIYNYNFLVTQLDYFSKKFSSPVYYNDKVVMRINRMKSFLFWLVIIEFVTTLVFFIGSALTPRRQIGLYFIRLFCGFTTISFTCRGMVFLYSINELNRDMQAIIRFAKTEQLVTTDQALTMVKVAQYMQPRLYRIKKSAIISSLILIPLFVGAIFSDFWMLCWTYIIPVYGLLAYTNKLIRFTISTRWGTASSPAQTSKNTKTQQLEDQKVTLTPTV</sequence>
<feature type="region of interest" description="Disordered" evidence="1">
    <location>
        <begin position="326"/>
        <end position="353"/>
    </location>
</feature>
<dbReference type="AlphaFoldDB" id="A0A7S3PM80"/>
<keyword evidence="2" id="KW-0812">Transmembrane</keyword>
<feature type="transmembrane region" description="Helical" evidence="2">
    <location>
        <begin position="202"/>
        <end position="227"/>
    </location>
</feature>
<feature type="transmembrane region" description="Helical" evidence="2">
    <location>
        <begin position="298"/>
        <end position="316"/>
    </location>
</feature>
<feature type="transmembrane region" description="Helical" evidence="2">
    <location>
        <begin position="274"/>
        <end position="292"/>
    </location>
</feature>
<keyword evidence="2" id="KW-0472">Membrane</keyword>
<evidence type="ECO:0000256" key="1">
    <source>
        <dbReference type="SAM" id="MobiDB-lite"/>
    </source>
</evidence>
<keyword evidence="2" id="KW-1133">Transmembrane helix</keyword>
<dbReference type="EMBL" id="HBIN01018440">
    <property type="protein sequence ID" value="CAE0444010.1"/>
    <property type="molecule type" value="Transcribed_RNA"/>
</dbReference>
<feature type="transmembrane region" description="Helical" evidence="2">
    <location>
        <begin position="63"/>
        <end position="83"/>
    </location>
</feature>
<organism evidence="3">
    <name type="scientific">Aplanochytrium stocchinoi</name>
    <dbReference type="NCBI Taxonomy" id="215587"/>
    <lineage>
        <taxon>Eukaryota</taxon>
        <taxon>Sar</taxon>
        <taxon>Stramenopiles</taxon>
        <taxon>Bigyra</taxon>
        <taxon>Labyrinthulomycetes</taxon>
        <taxon>Thraustochytrida</taxon>
        <taxon>Thraustochytriidae</taxon>
        <taxon>Aplanochytrium</taxon>
    </lineage>
</organism>
<feature type="transmembrane region" description="Helical" evidence="2">
    <location>
        <begin position="95"/>
        <end position="112"/>
    </location>
</feature>
<evidence type="ECO:0000313" key="3">
    <source>
        <dbReference type="EMBL" id="CAE0444010.1"/>
    </source>
</evidence>
<accession>A0A7S3PM80</accession>
<feature type="transmembrane region" description="Helical" evidence="2">
    <location>
        <begin position="175"/>
        <end position="196"/>
    </location>
</feature>